<dbReference type="HOGENOM" id="CLU_905749_0_0_0"/>
<dbReference type="KEGG" id="tpt:Tpet_0179"/>
<dbReference type="EMBL" id="CP000702">
    <property type="protein sequence ID" value="ABQ46208.1"/>
    <property type="molecule type" value="Genomic_DNA"/>
</dbReference>
<accession>A5IJ35</accession>
<dbReference type="AlphaFoldDB" id="A5IJ35"/>
<dbReference type="Proteomes" id="UP000006558">
    <property type="component" value="Chromosome"/>
</dbReference>
<name>A5IJ35_THEP1</name>
<evidence type="ECO:0000313" key="2">
    <source>
        <dbReference type="Proteomes" id="UP000006558"/>
    </source>
</evidence>
<dbReference type="STRING" id="390874.Tpet_0179"/>
<gene>
    <name evidence="1" type="ordered locus">Tpet_0179</name>
</gene>
<evidence type="ECO:0000313" key="1">
    <source>
        <dbReference type="EMBL" id="ABQ46208.1"/>
    </source>
</evidence>
<organism evidence="1 2">
    <name type="scientific">Thermotoga petrophila (strain ATCC BAA-488 / DSM 13995 / JCM 10881 / RKU-1)</name>
    <dbReference type="NCBI Taxonomy" id="390874"/>
    <lineage>
        <taxon>Bacteria</taxon>
        <taxon>Thermotogati</taxon>
        <taxon>Thermotogota</taxon>
        <taxon>Thermotogae</taxon>
        <taxon>Thermotogales</taxon>
        <taxon>Thermotogaceae</taxon>
        <taxon>Thermotoga</taxon>
    </lineage>
</organism>
<reference evidence="1 2" key="2">
    <citation type="journal article" date="2009" name="Proc. Natl. Acad. Sci. U.S.A.">
        <title>On the chimeric nature, thermophilic origin, and phylogenetic placement of the Thermotogales.</title>
        <authorList>
            <person name="Zhaxybayeva O."/>
            <person name="Swithers K.S."/>
            <person name="Lapierre P."/>
            <person name="Fournier G.P."/>
            <person name="Bickhart D.M."/>
            <person name="DeBoy R.T."/>
            <person name="Nelson K.E."/>
            <person name="Nesbo C.L."/>
            <person name="Doolittle W.F."/>
            <person name="Gogarten J.P."/>
            <person name="Noll K.M."/>
        </authorList>
    </citation>
    <scope>NUCLEOTIDE SEQUENCE [LARGE SCALE GENOMIC DNA]</scope>
    <source>
        <strain evidence="2">ATCC BAA-488 / DSM 13995 / JCM 10881 / RKU-1</strain>
    </source>
</reference>
<proteinExistence type="predicted"/>
<evidence type="ECO:0008006" key="3">
    <source>
        <dbReference type="Google" id="ProtNLM"/>
    </source>
</evidence>
<reference evidence="2" key="1">
    <citation type="submission" date="2007-05" db="EMBL/GenBank/DDBJ databases">
        <title>Complete sequence of Thermotoga petrophila RKU-1.</title>
        <authorList>
            <consortium name="US DOE Joint Genome Institute"/>
            <person name="Copeland A."/>
            <person name="Lucas S."/>
            <person name="Lapidus A."/>
            <person name="Barry K."/>
            <person name="Glavina del Rio T."/>
            <person name="Dalin E."/>
            <person name="Tice H."/>
            <person name="Pitluck S."/>
            <person name="Sims D."/>
            <person name="Brettin T."/>
            <person name="Bruce D."/>
            <person name="Detter J.C."/>
            <person name="Han C."/>
            <person name="Tapia R."/>
            <person name="Schmutz J."/>
            <person name="Larimer F."/>
            <person name="Land M."/>
            <person name="Hauser L."/>
            <person name="Kyrpides N."/>
            <person name="Mikhailova N."/>
            <person name="Nelson K."/>
            <person name="Gogarten J.P."/>
            <person name="Noll K."/>
            <person name="Richardson P."/>
        </authorList>
    </citation>
    <scope>NUCLEOTIDE SEQUENCE [LARGE SCALE GENOMIC DNA]</scope>
    <source>
        <strain evidence="2">ATCC BAA-488 / DSM 13995 / JCM 10881 / RKU-1</strain>
    </source>
</reference>
<protein>
    <recommendedName>
        <fullName evidence="3">DUF4941 domain-containing protein</fullName>
    </recommendedName>
</protein>
<dbReference type="Pfam" id="PF16299">
    <property type="entry name" value="DUF4941"/>
    <property type="match status" value="1"/>
</dbReference>
<dbReference type="eggNOG" id="ENOG50348BT">
    <property type="taxonomic scope" value="Bacteria"/>
</dbReference>
<dbReference type="RefSeq" id="WP_004080962.1">
    <property type="nucleotide sequence ID" value="NC_009486.1"/>
</dbReference>
<dbReference type="InterPro" id="IPR032547">
    <property type="entry name" value="DUF4941"/>
</dbReference>
<sequence>MMRRLILLFAIFSVTLLAETITLDATLLNFDDLLQLLEIHSRVFDVTPPSTGTVGSMRYLEYNGHVLANVEDLYILDNNKLPSPGVPVETLKLFGVDYIQTGDGVKIITCRVNSIEEIGKTVVVNFEGEKNFDVEQTQNSVRIIAKDWLLFRGVVKMPEEVLYEKENVRIERTAESDGQFRILLSAESVGKYVVKPFGERVDPYEKDVVFLVGYGDGRIIVRSFSKDLNGLDLPAYSESLKLARKIANELGYKLEECPVYDIPVGVIGMIVLLKGKDEMPVFLNTVERLMAE</sequence>